<name>A0A7W8EHB2_9ACTN</name>
<reference evidence="1 2" key="1">
    <citation type="submission" date="2020-08" db="EMBL/GenBank/DDBJ databases">
        <title>Genomic Encyclopedia of Type Strains, Phase IV (KMG-IV): sequencing the most valuable type-strain genomes for metagenomic binning, comparative biology and taxonomic classification.</title>
        <authorList>
            <person name="Goeker M."/>
        </authorList>
    </citation>
    <scope>NUCLEOTIDE SEQUENCE [LARGE SCALE GENOMIC DNA]</scope>
    <source>
        <strain evidence="1 2">DSM 45385</strain>
    </source>
</reference>
<dbReference type="RefSeq" id="WP_184964932.1">
    <property type="nucleotide sequence ID" value="NZ_JACHIN010000006.1"/>
</dbReference>
<keyword evidence="2" id="KW-1185">Reference proteome</keyword>
<dbReference type="Proteomes" id="UP000568380">
    <property type="component" value="Unassembled WGS sequence"/>
</dbReference>
<dbReference type="EMBL" id="JACHIN010000006">
    <property type="protein sequence ID" value="MBB5079373.1"/>
    <property type="molecule type" value="Genomic_DNA"/>
</dbReference>
<protein>
    <submittedName>
        <fullName evidence="1">Uncharacterized protein</fullName>
    </submittedName>
</protein>
<sequence length="159" mass="17233">MDAVEPLQMPPMVLYQGKTPAFLLAWRRGTDHWEGRLAVPQSQVDVRGEPVHGLNYRWAPAAELNNLPRVDYSAVPRPGPGETEPPPLRMPPMVLIKGGDPAFLLAWRRGADHWEGFLAVPPGAGAQGDGVVHVRVGAGAITKLPEVDYSDVPAPPREA</sequence>
<comment type="caution">
    <text evidence="1">The sequence shown here is derived from an EMBL/GenBank/DDBJ whole genome shotgun (WGS) entry which is preliminary data.</text>
</comment>
<organism evidence="1 2">
    <name type="scientific">Nonomuraea endophytica</name>
    <dbReference type="NCBI Taxonomy" id="714136"/>
    <lineage>
        <taxon>Bacteria</taxon>
        <taxon>Bacillati</taxon>
        <taxon>Actinomycetota</taxon>
        <taxon>Actinomycetes</taxon>
        <taxon>Streptosporangiales</taxon>
        <taxon>Streptosporangiaceae</taxon>
        <taxon>Nonomuraea</taxon>
    </lineage>
</organism>
<accession>A0A7W8EHB2</accession>
<dbReference type="AlphaFoldDB" id="A0A7W8EHB2"/>
<proteinExistence type="predicted"/>
<evidence type="ECO:0000313" key="2">
    <source>
        <dbReference type="Proteomes" id="UP000568380"/>
    </source>
</evidence>
<evidence type="ECO:0000313" key="1">
    <source>
        <dbReference type="EMBL" id="MBB5079373.1"/>
    </source>
</evidence>
<gene>
    <name evidence="1" type="ORF">HNR40_004859</name>
</gene>